<comment type="similarity">
    <text evidence="1">Belongs to the universal ribosomal protein uS10 family.</text>
</comment>
<dbReference type="GO" id="GO:0005840">
    <property type="term" value="C:ribosome"/>
    <property type="evidence" value="ECO:0007669"/>
    <property type="project" value="UniProtKB-KW"/>
</dbReference>
<dbReference type="Gene3D" id="3.30.70.600">
    <property type="entry name" value="Ribosomal protein S10 domain"/>
    <property type="match status" value="1"/>
</dbReference>
<keyword evidence="6" id="KW-1185">Reference proteome</keyword>
<dbReference type="Pfam" id="PF00338">
    <property type="entry name" value="Ribosomal_S10"/>
    <property type="match status" value="1"/>
</dbReference>
<sequence>MPPARTRLAQINLQGYAKIFLEDVCADVIRSAKKMEVQTSGIIRLPTRIQKFGDVLRSPFVHKGAVDQYEIRHHGRLIELYGDGATSADATKVVHFLRYLEHTILPAHQGTARARIMLFSHEKYFRVGTDPEAAGR</sequence>
<protein>
    <recommendedName>
        <fullName evidence="4">Small ribosomal subunit protein uS10 domain-containing protein</fullName>
    </recommendedName>
</protein>
<dbReference type="AlphaFoldDB" id="A0AB34JG46"/>
<keyword evidence="2" id="KW-0689">Ribosomal protein</keyword>
<comment type="caution">
    <text evidence="5">The sequence shown here is derived from an EMBL/GenBank/DDBJ whole genome shotgun (WGS) entry which is preliminary data.</text>
</comment>
<proteinExistence type="inferred from homology"/>
<keyword evidence="3" id="KW-0687">Ribonucleoprotein</keyword>
<dbReference type="PANTHER" id="PTHR11700">
    <property type="entry name" value="30S RIBOSOMAL PROTEIN S10 FAMILY MEMBER"/>
    <property type="match status" value="1"/>
</dbReference>
<reference evidence="5 6" key="1">
    <citation type="journal article" date="2024" name="Science">
        <title>Giant polyketide synthase enzymes in the biosynthesis of giant marine polyether toxins.</title>
        <authorList>
            <person name="Fallon T.R."/>
            <person name="Shende V.V."/>
            <person name="Wierzbicki I.H."/>
            <person name="Pendleton A.L."/>
            <person name="Watervoot N.F."/>
            <person name="Auber R.P."/>
            <person name="Gonzalez D.J."/>
            <person name="Wisecaver J.H."/>
            <person name="Moore B.S."/>
        </authorList>
    </citation>
    <scope>NUCLEOTIDE SEQUENCE [LARGE SCALE GENOMIC DNA]</scope>
    <source>
        <strain evidence="5 6">12B1</strain>
    </source>
</reference>
<evidence type="ECO:0000256" key="1">
    <source>
        <dbReference type="ARBA" id="ARBA00007102"/>
    </source>
</evidence>
<evidence type="ECO:0000256" key="2">
    <source>
        <dbReference type="ARBA" id="ARBA00022980"/>
    </source>
</evidence>
<dbReference type="SUPFAM" id="SSF54999">
    <property type="entry name" value="Ribosomal protein S10"/>
    <property type="match status" value="1"/>
</dbReference>
<dbReference type="InterPro" id="IPR027486">
    <property type="entry name" value="Ribosomal_uS10_dom"/>
</dbReference>
<gene>
    <name evidence="5" type="ORF">AB1Y20_023353</name>
</gene>
<dbReference type="EMBL" id="JBGBPQ010000009">
    <property type="protein sequence ID" value="KAL1519850.1"/>
    <property type="molecule type" value="Genomic_DNA"/>
</dbReference>
<dbReference type="InterPro" id="IPR001848">
    <property type="entry name" value="Ribosomal_uS10"/>
</dbReference>
<organism evidence="5 6">
    <name type="scientific">Prymnesium parvum</name>
    <name type="common">Toxic golden alga</name>
    <dbReference type="NCBI Taxonomy" id="97485"/>
    <lineage>
        <taxon>Eukaryota</taxon>
        <taxon>Haptista</taxon>
        <taxon>Haptophyta</taxon>
        <taxon>Prymnesiophyceae</taxon>
        <taxon>Prymnesiales</taxon>
        <taxon>Prymnesiaceae</taxon>
        <taxon>Prymnesium</taxon>
    </lineage>
</organism>
<evidence type="ECO:0000256" key="3">
    <source>
        <dbReference type="ARBA" id="ARBA00023274"/>
    </source>
</evidence>
<dbReference type="InterPro" id="IPR036838">
    <property type="entry name" value="Ribosomal_uS10_dom_sf"/>
</dbReference>
<dbReference type="SMART" id="SM01403">
    <property type="entry name" value="Ribosomal_S10"/>
    <property type="match status" value="1"/>
</dbReference>
<dbReference type="GO" id="GO:0003735">
    <property type="term" value="F:structural constituent of ribosome"/>
    <property type="evidence" value="ECO:0007669"/>
    <property type="project" value="InterPro"/>
</dbReference>
<evidence type="ECO:0000259" key="4">
    <source>
        <dbReference type="SMART" id="SM01403"/>
    </source>
</evidence>
<evidence type="ECO:0000313" key="5">
    <source>
        <dbReference type="EMBL" id="KAL1519850.1"/>
    </source>
</evidence>
<dbReference type="GO" id="GO:0006412">
    <property type="term" value="P:translation"/>
    <property type="evidence" value="ECO:0007669"/>
    <property type="project" value="InterPro"/>
</dbReference>
<feature type="domain" description="Small ribosomal subunit protein uS10" evidence="4">
    <location>
        <begin position="10"/>
        <end position="105"/>
    </location>
</feature>
<evidence type="ECO:0000313" key="6">
    <source>
        <dbReference type="Proteomes" id="UP001515480"/>
    </source>
</evidence>
<name>A0AB34JG46_PRYPA</name>
<dbReference type="Proteomes" id="UP001515480">
    <property type="component" value="Unassembled WGS sequence"/>
</dbReference>
<dbReference type="GO" id="GO:1990904">
    <property type="term" value="C:ribonucleoprotein complex"/>
    <property type="evidence" value="ECO:0007669"/>
    <property type="project" value="UniProtKB-KW"/>
</dbReference>
<dbReference type="HAMAP" id="MF_00508">
    <property type="entry name" value="Ribosomal_uS10"/>
    <property type="match status" value="1"/>
</dbReference>
<accession>A0AB34JG46</accession>